<dbReference type="InterPro" id="IPR024532">
    <property type="entry name" value="DUF3830"/>
</dbReference>
<comment type="caution">
    <text evidence="1">The sequence shown here is derived from an EMBL/GenBank/DDBJ whole genome shotgun (WGS) entry which is preliminary data.</text>
</comment>
<accession>A0ABV5FU96</accession>
<keyword evidence="2" id="KW-1185">Reference proteome</keyword>
<dbReference type="InterPro" id="IPR029000">
    <property type="entry name" value="Cyclophilin-like_dom_sf"/>
</dbReference>
<evidence type="ECO:0000313" key="2">
    <source>
        <dbReference type="Proteomes" id="UP001589575"/>
    </source>
</evidence>
<proteinExistence type="predicted"/>
<dbReference type="SUPFAM" id="SSF50891">
    <property type="entry name" value="Cyclophilin-like"/>
    <property type="match status" value="1"/>
</dbReference>
<organism evidence="1 2">
    <name type="scientific">Citricoccus parietis</name>
    <dbReference type="NCBI Taxonomy" id="592307"/>
    <lineage>
        <taxon>Bacteria</taxon>
        <taxon>Bacillati</taxon>
        <taxon>Actinomycetota</taxon>
        <taxon>Actinomycetes</taxon>
        <taxon>Micrococcales</taxon>
        <taxon>Micrococcaceae</taxon>
        <taxon>Citricoccus</taxon>
    </lineage>
</organism>
<protein>
    <submittedName>
        <fullName evidence="1">DUF3830 family protein</fullName>
    </submittedName>
</protein>
<name>A0ABV5FU96_9MICC</name>
<sequence>MPRHLILTLATRQVSCRVRLLDDLAPATCAAVWEALPLAGDAYHAKFARNEVYALLPRITAAPRRENPTVTPIPGDVCLFDFEPWEIGNPAYGYAPGTTAHEAGSQGGATDLALFYDRNNLLLNGDVGWVPGNVFGTVVAGPDGPDGSAGGTGLEAMAAACNDLWRNGFAGERLVFERE</sequence>
<evidence type="ECO:0000313" key="1">
    <source>
        <dbReference type="EMBL" id="MFB9069838.1"/>
    </source>
</evidence>
<dbReference type="EMBL" id="JBHMFI010000001">
    <property type="protein sequence ID" value="MFB9069838.1"/>
    <property type="molecule type" value="Genomic_DNA"/>
</dbReference>
<dbReference type="Proteomes" id="UP001589575">
    <property type="component" value="Unassembled WGS sequence"/>
</dbReference>
<reference evidence="1 2" key="1">
    <citation type="submission" date="2024-09" db="EMBL/GenBank/DDBJ databases">
        <authorList>
            <person name="Sun Q."/>
            <person name="Mori K."/>
        </authorList>
    </citation>
    <scope>NUCLEOTIDE SEQUENCE [LARGE SCALE GENOMIC DNA]</scope>
    <source>
        <strain evidence="1 2">CCM 7609</strain>
    </source>
</reference>
<gene>
    <name evidence="1" type="ORF">ACFFX0_00930</name>
</gene>
<dbReference type="Gene3D" id="2.40.100.20">
    <property type="match status" value="1"/>
</dbReference>
<dbReference type="Pfam" id="PF12903">
    <property type="entry name" value="DUF3830"/>
    <property type="match status" value="1"/>
</dbReference>